<gene>
    <name evidence="1" type="ORF">BSU04_10340</name>
</gene>
<dbReference type="OrthoDB" id="7068994at2"/>
<name>A0A226X5L7_CABSO</name>
<evidence type="ECO:0000313" key="2">
    <source>
        <dbReference type="Proteomes" id="UP000214720"/>
    </source>
</evidence>
<sequence>MSYCPFFQTLHDETRPVGHLGRGSHYSVLRVPTWHDELLNPLQSATFLDFAIVWDEDHDERIIDAILILYLGGLLAPVRFIGERKGVLSILLAPAVIDAWDDATFQRYRDDVESVCTSLEDPWTAEVNSVDSSRHSIIHAAPEDVATYLKNIDMLWRLGTRTNVAA</sequence>
<dbReference type="Proteomes" id="UP000214720">
    <property type="component" value="Unassembled WGS sequence"/>
</dbReference>
<reference evidence="2" key="1">
    <citation type="submission" date="2017-01" db="EMBL/GenBank/DDBJ databases">
        <title>Genome Analysis of Deinococcus marmoris KOPRI26562.</title>
        <authorList>
            <person name="Kim J.H."/>
            <person name="Oh H.-M."/>
        </authorList>
    </citation>
    <scope>NUCLEOTIDE SEQUENCE [LARGE SCALE GENOMIC DNA]</scope>
    <source>
        <strain evidence="2">PAMC 26633</strain>
    </source>
</reference>
<evidence type="ECO:0000313" key="1">
    <source>
        <dbReference type="EMBL" id="OXC78752.1"/>
    </source>
</evidence>
<organism evidence="1 2">
    <name type="scientific">Caballeronia sordidicola</name>
    <name type="common">Burkholderia sordidicola</name>
    <dbReference type="NCBI Taxonomy" id="196367"/>
    <lineage>
        <taxon>Bacteria</taxon>
        <taxon>Pseudomonadati</taxon>
        <taxon>Pseudomonadota</taxon>
        <taxon>Betaproteobacteria</taxon>
        <taxon>Burkholderiales</taxon>
        <taxon>Burkholderiaceae</taxon>
        <taxon>Caballeronia</taxon>
    </lineage>
</organism>
<dbReference type="RefSeq" id="WP_089160433.1">
    <property type="nucleotide sequence ID" value="NZ_MTHB01000054.1"/>
</dbReference>
<comment type="caution">
    <text evidence="1">The sequence shown here is derived from an EMBL/GenBank/DDBJ whole genome shotgun (WGS) entry which is preliminary data.</text>
</comment>
<dbReference type="EMBL" id="MTHB01000054">
    <property type="protein sequence ID" value="OXC78752.1"/>
    <property type="molecule type" value="Genomic_DNA"/>
</dbReference>
<dbReference type="AlphaFoldDB" id="A0A226X5L7"/>
<protein>
    <submittedName>
        <fullName evidence="1">Uncharacterized protein</fullName>
    </submittedName>
</protein>
<proteinExistence type="predicted"/>
<accession>A0A226X5L7</accession>